<dbReference type="InParanoid" id="A0A1Z5K2B6"/>
<dbReference type="PANTHER" id="PTHR15830">
    <property type="entry name" value="TELOMERE LENGTH REGULATION PROTEIN TEL2 FAMILY MEMBER"/>
    <property type="match status" value="1"/>
</dbReference>
<dbReference type="Gene3D" id="1.25.40.720">
    <property type="entry name" value="Telomere length regulation protein 2, C-terminal domain"/>
    <property type="match status" value="1"/>
</dbReference>
<evidence type="ECO:0000313" key="7">
    <source>
        <dbReference type="EMBL" id="GAX20395.1"/>
    </source>
</evidence>
<dbReference type="EMBL" id="BDSP01000147">
    <property type="protein sequence ID" value="GAX20395.1"/>
    <property type="molecule type" value="Genomic_DNA"/>
</dbReference>
<evidence type="ECO:0000256" key="4">
    <source>
        <dbReference type="SAM" id="MobiDB-lite"/>
    </source>
</evidence>
<dbReference type="Pfam" id="PF10193">
    <property type="entry name" value="Telomere_reg-2"/>
    <property type="match status" value="1"/>
</dbReference>
<feature type="compositionally biased region" description="Acidic residues" evidence="4">
    <location>
        <begin position="471"/>
        <end position="493"/>
    </location>
</feature>
<comment type="similarity">
    <text evidence="2">Belongs to the TEL2 family.</text>
</comment>
<dbReference type="GO" id="GO:0051879">
    <property type="term" value="F:Hsp90 protein binding"/>
    <property type="evidence" value="ECO:0007669"/>
    <property type="project" value="TreeGrafter"/>
</dbReference>
<dbReference type="GO" id="GO:0005829">
    <property type="term" value="C:cytosol"/>
    <property type="evidence" value="ECO:0007669"/>
    <property type="project" value="TreeGrafter"/>
</dbReference>
<protein>
    <submittedName>
        <fullName evidence="7">Telomere length regulation protein</fullName>
    </submittedName>
</protein>
<dbReference type="Proteomes" id="UP000198406">
    <property type="component" value="Unassembled WGS sequence"/>
</dbReference>
<dbReference type="InterPro" id="IPR057348">
    <property type="entry name" value="TELO2_ARM"/>
</dbReference>
<dbReference type="InterPro" id="IPR016024">
    <property type="entry name" value="ARM-type_fold"/>
</dbReference>
<dbReference type="GO" id="GO:0051083">
    <property type="term" value="P:'de novo' cotranslational protein folding"/>
    <property type="evidence" value="ECO:0007669"/>
    <property type="project" value="TreeGrafter"/>
</dbReference>
<reference evidence="7 8" key="1">
    <citation type="journal article" date="2015" name="Plant Cell">
        <title>Oil accumulation by the oleaginous diatom Fistulifera solaris as revealed by the genome and transcriptome.</title>
        <authorList>
            <person name="Tanaka T."/>
            <person name="Maeda Y."/>
            <person name="Veluchamy A."/>
            <person name="Tanaka M."/>
            <person name="Abida H."/>
            <person name="Marechal E."/>
            <person name="Bowler C."/>
            <person name="Muto M."/>
            <person name="Sunaga Y."/>
            <person name="Tanaka M."/>
            <person name="Yoshino T."/>
            <person name="Taniguchi T."/>
            <person name="Fukuda Y."/>
            <person name="Nemoto M."/>
            <person name="Matsumoto M."/>
            <person name="Wong P.S."/>
            <person name="Aburatani S."/>
            <person name="Fujibuchi W."/>
        </authorList>
    </citation>
    <scope>NUCLEOTIDE SEQUENCE [LARGE SCALE GENOMIC DNA]</scope>
    <source>
        <strain evidence="7 8">JPCC DA0580</strain>
    </source>
</reference>
<dbReference type="InterPro" id="IPR051970">
    <property type="entry name" value="TEL2_Regulation"/>
</dbReference>
<dbReference type="InterPro" id="IPR019337">
    <property type="entry name" value="Telomere_length_regulation_dom"/>
</dbReference>
<evidence type="ECO:0000256" key="1">
    <source>
        <dbReference type="ARBA" id="ARBA00004496"/>
    </source>
</evidence>
<accession>A0A1Z5K2B6</accession>
<evidence type="ECO:0000256" key="2">
    <source>
        <dbReference type="ARBA" id="ARBA00006133"/>
    </source>
</evidence>
<name>A0A1Z5K2B6_FISSO</name>
<dbReference type="PANTHER" id="PTHR15830:SF10">
    <property type="entry name" value="TELOMERE LENGTH REGULATION PROTEIN TEL2 HOMOLOG"/>
    <property type="match status" value="1"/>
</dbReference>
<evidence type="ECO:0000313" key="8">
    <source>
        <dbReference type="Proteomes" id="UP000198406"/>
    </source>
</evidence>
<evidence type="ECO:0000256" key="3">
    <source>
        <dbReference type="ARBA" id="ARBA00022490"/>
    </source>
</evidence>
<dbReference type="Pfam" id="PF25320">
    <property type="entry name" value="TELO2_ARM"/>
    <property type="match status" value="1"/>
</dbReference>
<organism evidence="7 8">
    <name type="scientific">Fistulifera solaris</name>
    <name type="common">Oleaginous diatom</name>
    <dbReference type="NCBI Taxonomy" id="1519565"/>
    <lineage>
        <taxon>Eukaryota</taxon>
        <taxon>Sar</taxon>
        <taxon>Stramenopiles</taxon>
        <taxon>Ochrophyta</taxon>
        <taxon>Bacillariophyta</taxon>
        <taxon>Bacillariophyceae</taxon>
        <taxon>Bacillariophycidae</taxon>
        <taxon>Naviculales</taxon>
        <taxon>Naviculaceae</taxon>
        <taxon>Fistulifera</taxon>
    </lineage>
</organism>
<comment type="caution">
    <text evidence="7">The sequence shown here is derived from an EMBL/GenBank/DDBJ whole genome shotgun (WGS) entry which is preliminary data.</text>
</comment>
<keyword evidence="8" id="KW-1185">Reference proteome</keyword>
<dbReference type="InterPro" id="IPR038528">
    <property type="entry name" value="TEL2_C_sf"/>
</dbReference>
<feature type="region of interest" description="Disordered" evidence="4">
    <location>
        <begin position="462"/>
        <end position="493"/>
    </location>
</feature>
<dbReference type="OrthoDB" id="48791at2759"/>
<gene>
    <name evidence="7" type="ORF">FisN_9Hh114</name>
</gene>
<comment type="subcellular location">
    <subcellularLocation>
        <location evidence="1">Cytoplasm</location>
    </subcellularLocation>
</comment>
<evidence type="ECO:0000259" key="5">
    <source>
        <dbReference type="Pfam" id="PF10193"/>
    </source>
</evidence>
<evidence type="ECO:0000259" key="6">
    <source>
        <dbReference type="Pfam" id="PF25320"/>
    </source>
</evidence>
<feature type="domain" description="TELO2 ARM repeat" evidence="6">
    <location>
        <begin position="328"/>
        <end position="417"/>
    </location>
</feature>
<proteinExistence type="inferred from homology"/>
<feature type="domain" description="Telomere length regulation protein conserved" evidence="5">
    <location>
        <begin position="508"/>
        <end position="619"/>
    </location>
</feature>
<dbReference type="SUPFAM" id="SSF48371">
    <property type="entry name" value="ARM repeat"/>
    <property type="match status" value="1"/>
</dbReference>
<keyword evidence="3" id="KW-0963">Cytoplasm</keyword>
<dbReference type="GO" id="GO:0042162">
    <property type="term" value="F:telomeric DNA binding"/>
    <property type="evidence" value="ECO:0007669"/>
    <property type="project" value="TreeGrafter"/>
</dbReference>
<sequence>MERFDHAENYQTILQPFREATSSAARVEVLQKLSANIRDLPTDQEREYVLFSLLRDTPPLIPDTPEETAMLNCLQAGGPSVSITVVLRILQEIPPSLTALELSLTLLKRILGTRPMNDAWLMDDAQSVERWVNVLVRVPNLVANACYALKVPFPAWTIQGKYFPKMVDHAIQWHLLAEKNPAIQTRQMYLLSLIKRMLRRGGEEVTKGLYQAYERGDSLPLLYNIVVNTLSDLSPREFAILSRSMMRHILSVCPPATEGRYVHPWLDETVRKVVIKSTLHADTLVELLIFSTDLNHDMAYMTASILANTTETHDDHDSSSLDSDESSSEDTLLRRHLIAVVDRWSRPNYVLETPNRQQSHVTAFLRFGMNLLCEPKEDAASELVASILEGVTCRLSSTDPDIRRDGMQLAVLLAKRLGETLEFDELKESNNTEELATDITEENKPAKVAERIVQKSRRRFRNADPDAPYLSDEDDSIEESNDSWDEEDEDAPYDLEDDEEDLADTAKPRFLSDCLDLLRTPETEDCASSRHETALAELSQLVRSRPMDLPDIAATIAFELVHMENKFDINGFADMVSSSLRSLAVEEPLLVGETLIQEIFQDIGLSDRICALRALSEAAYEMAGLLDMEQHNLSTKISDKSAATTQSDVVDPSLRKVGLREVRTRRWGHRKTPLIRNSFTQVAPIWFYSLVRTFLERKEDDRLWKGSIGATFLATVFQTLAAFVECSRYGPSVLAKDLIQLVWSFHQADVGEVRTAVLLAVTVSFTHLGTEDALTLLLDANIPQGLSLMAAKDPDEKCRELAVGLMSNITQTSLLVALPFAVYKNTQAFLKPSAIRYLDMTETISPLMVLPNTFESSWTMQSSTTETIDQATVISWSDLPCQGDLLIDFDQLHFSPVEQATTFEDQKHGPPPSPRSLSEELLCHYTAPAAPRLRKKTVRFAEIAQIRTYDVILGDHPSCHGGMALQLDWSHQGTEFVHLDVYDTASRHRDMAQLHLTFFQRRERLRQLTGMSGCELLRAEFDLLQETSPAVLRRTGRFL</sequence>
<dbReference type="AlphaFoldDB" id="A0A1Z5K2B6"/>